<keyword evidence="1" id="KW-1133">Transmembrane helix</keyword>
<evidence type="ECO:0000256" key="1">
    <source>
        <dbReference type="SAM" id="Phobius"/>
    </source>
</evidence>
<organism evidence="2 3">
    <name type="scientific">Motilimonas pumila</name>
    <dbReference type="NCBI Taxonomy" id="2303987"/>
    <lineage>
        <taxon>Bacteria</taxon>
        <taxon>Pseudomonadati</taxon>
        <taxon>Pseudomonadota</taxon>
        <taxon>Gammaproteobacteria</taxon>
        <taxon>Alteromonadales</taxon>
        <taxon>Alteromonadales genera incertae sedis</taxon>
        <taxon>Motilimonas</taxon>
    </lineage>
</organism>
<proteinExistence type="predicted"/>
<dbReference type="EMBL" id="QZCH01000042">
    <property type="protein sequence ID" value="RJG38283.1"/>
    <property type="molecule type" value="Genomic_DNA"/>
</dbReference>
<feature type="transmembrane region" description="Helical" evidence="1">
    <location>
        <begin position="63"/>
        <end position="91"/>
    </location>
</feature>
<dbReference type="Proteomes" id="UP000283255">
    <property type="component" value="Unassembled WGS sequence"/>
</dbReference>
<feature type="transmembrane region" description="Helical" evidence="1">
    <location>
        <begin position="97"/>
        <end position="116"/>
    </location>
</feature>
<keyword evidence="1" id="KW-0472">Membrane</keyword>
<reference evidence="2 3" key="2">
    <citation type="submission" date="2019-01" db="EMBL/GenBank/DDBJ databases">
        <title>Motilimonas pumilus sp. nov., isolated from the gut of sea cucumber (Apostichopus japonicus).</title>
        <authorList>
            <person name="Wang F.-Q."/>
            <person name="Ren L.-H."/>
            <person name="Lin Y.-W."/>
            <person name="Sun G.-H."/>
            <person name="Du Z.-J."/>
            <person name="Zhao J.-X."/>
            <person name="Liu X.-J."/>
            <person name="Liu L.-J."/>
        </authorList>
    </citation>
    <scope>NUCLEOTIDE SEQUENCE [LARGE SCALE GENOMIC DNA]</scope>
    <source>
        <strain evidence="2 3">PLHSC7-2</strain>
    </source>
</reference>
<protein>
    <submittedName>
        <fullName evidence="2">Uncharacterized protein</fullName>
    </submittedName>
</protein>
<dbReference type="AlphaFoldDB" id="A0A418Y9U3"/>
<name>A0A418Y9U3_9GAMM</name>
<keyword evidence="3" id="KW-1185">Reference proteome</keyword>
<keyword evidence="1" id="KW-0812">Transmembrane</keyword>
<accession>A0A418Y9U3</accession>
<evidence type="ECO:0000313" key="3">
    <source>
        <dbReference type="Proteomes" id="UP000283255"/>
    </source>
</evidence>
<reference evidence="2 3" key="1">
    <citation type="submission" date="2018-09" db="EMBL/GenBank/DDBJ databases">
        <authorList>
            <person name="Wang F."/>
        </authorList>
    </citation>
    <scope>NUCLEOTIDE SEQUENCE [LARGE SCALE GENOMIC DNA]</scope>
    <source>
        <strain evidence="2 3">PLHSC7-2</strain>
    </source>
</reference>
<comment type="caution">
    <text evidence="2">The sequence shown here is derived from an EMBL/GenBank/DDBJ whole genome shotgun (WGS) entry which is preliminary data.</text>
</comment>
<feature type="transmembrane region" description="Helical" evidence="1">
    <location>
        <begin position="39"/>
        <end position="56"/>
    </location>
</feature>
<evidence type="ECO:0000313" key="2">
    <source>
        <dbReference type="EMBL" id="RJG38283.1"/>
    </source>
</evidence>
<sequence length="129" mass="14946">MIGVTAIALYQLNDFKAERLEQLKEEALYFSSIQIIRGYLERCYLICFLIFFSNFLPKAGHFIMSWVGPAIGLEVPIIYLNLSLSGIWSVFAIELDPISIIEITLLIISFLTAMYYRQKVRRDKQVIDE</sequence>
<gene>
    <name evidence="2" type="ORF">D1Z90_19225</name>
</gene>